<organism evidence="1 2">
    <name type="scientific">Mesobacterium hydrothermale</name>
    <dbReference type="NCBI Taxonomy" id="3111907"/>
    <lineage>
        <taxon>Bacteria</taxon>
        <taxon>Pseudomonadati</taxon>
        <taxon>Pseudomonadota</taxon>
        <taxon>Alphaproteobacteria</taxon>
        <taxon>Rhodobacterales</taxon>
        <taxon>Roseobacteraceae</taxon>
        <taxon>Mesobacterium</taxon>
    </lineage>
</organism>
<dbReference type="SUPFAM" id="SSF46785">
    <property type="entry name" value="Winged helix' DNA-binding domain"/>
    <property type="match status" value="1"/>
</dbReference>
<evidence type="ECO:0008006" key="3">
    <source>
        <dbReference type="Google" id="ProtNLM"/>
    </source>
</evidence>
<protein>
    <recommendedName>
        <fullName evidence="3">HTH crp-type domain-containing protein</fullName>
    </recommendedName>
</protein>
<reference evidence="1 2" key="1">
    <citation type="submission" date="2024-01" db="EMBL/GenBank/DDBJ databases">
        <title>Mesobacterium rodlantinim sp. nov., isolated from shallow sea hydrothermal systems off Kueishantao Island.</title>
        <authorList>
            <person name="Su Z."/>
            <person name="Tang K."/>
        </authorList>
    </citation>
    <scope>NUCLEOTIDE SEQUENCE [LARGE SCALE GENOMIC DNA]</scope>
    <source>
        <strain evidence="1 2">TK19101</strain>
    </source>
</reference>
<dbReference type="RefSeq" id="WP_326296954.1">
    <property type="nucleotide sequence ID" value="NZ_JAYLLH010000008.1"/>
</dbReference>
<keyword evidence="2" id="KW-1185">Reference proteome</keyword>
<evidence type="ECO:0000313" key="2">
    <source>
        <dbReference type="Proteomes" id="UP001348149"/>
    </source>
</evidence>
<sequence length="160" mass="17842">MPLRNTRQRTFVRENFDAIWPAHLSGFTNLLVQLRKRFDGDLDLVLVLATISSRTQPEEWVPALDQLGRLTRETAPESNQSAINIQSVAEYSGIPRETVRRKVTLLQARGWVDRGADGRLTVTHAAARDLQDETGSTITYLAALLIAFETAQAQAASRNV</sequence>
<name>A0ABU6HFL3_9RHOB</name>
<dbReference type="InterPro" id="IPR036390">
    <property type="entry name" value="WH_DNA-bd_sf"/>
</dbReference>
<dbReference type="Proteomes" id="UP001348149">
    <property type="component" value="Unassembled WGS sequence"/>
</dbReference>
<dbReference type="EMBL" id="JAYLLH010000008">
    <property type="protein sequence ID" value="MEC3861240.1"/>
    <property type="molecule type" value="Genomic_DNA"/>
</dbReference>
<evidence type="ECO:0000313" key="1">
    <source>
        <dbReference type="EMBL" id="MEC3861240.1"/>
    </source>
</evidence>
<accession>A0ABU6HFL3</accession>
<gene>
    <name evidence="1" type="ORF">VK792_08090</name>
</gene>
<comment type="caution">
    <text evidence="1">The sequence shown here is derived from an EMBL/GenBank/DDBJ whole genome shotgun (WGS) entry which is preliminary data.</text>
</comment>
<proteinExistence type="predicted"/>